<dbReference type="GO" id="GO:0016209">
    <property type="term" value="F:antioxidant activity"/>
    <property type="evidence" value="ECO:0007669"/>
    <property type="project" value="InterPro"/>
</dbReference>
<dbReference type="Pfam" id="PF00578">
    <property type="entry name" value="AhpC-TSA"/>
    <property type="match status" value="1"/>
</dbReference>
<dbReference type="InterPro" id="IPR036249">
    <property type="entry name" value="Thioredoxin-like_sf"/>
</dbReference>
<dbReference type="GO" id="GO:0030313">
    <property type="term" value="C:cell envelope"/>
    <property type="evidence" value="ECO:0007669"/>
    <property type="project" value="UniProtKB-SubCell"/>
</dbReference>
<feature type="signal peptide" evidence="5">
    <location>
        <begin position="1"/>
        <end position="21"/>
    </location>
</feature>
<keyword evidence="8" id="KW-1185">Reference proteome</keyword>
<dbReference type="CDD" id="cd02966">
    <property type="entry name" value="TlpA_like_family"/>
    <property type="match status" value="1"/>
</dbReference>
<dbReference type="Proteomes" id="UP000468650">
    <property type="component" value="Unassembled WGS sequence"/>
</dbReference>
<dbReference type="PANTHER" id="PTHR42852:SF6">
    <property type="entry name" value="THIOL:DISULFIDE INTERCHANGE PROTEIN DSBE"/>
    <property type="match status" value="1"/>
</dbReference>
<dbReference type="PANTHER" id="PTHR42852">
    <property type="entry name" value="THIOL:DISULFIDE INTERCHANGE PROTEIN DSBE"/>
    <property type="match status" value="1"/>
</dbReference>
<dbReference type="InterPro" id="IPR017937">
    <property type="entry name" value="Thioredoxin_CS"/>
</dbReference>
<feature type="domain" description="Thioredoxin" evidence="6">
    <location>
        <begin position="228"/>
        <end position="367"/>
    </location>
</feature>
<dbReference type="AlphaFoldDB" id="A0A6N6RLT2"/>
<dbReference type="Gene3D" id="3.40.30.10">
    <property type="entry name" value="Glutaredoxin"/>
    <property type="match status" value="1"/>
</dbReference>
<feature type="chain" id="PRO_5027037653" evidence="5">
    <location>
        <begin position="22"/>
        <end position="367"/>
    </location>
</feature>
<evidence type="ECO:0000256" key="4">
    <source>
        <dbReference type="ARBA" id="ARBA00023284"/>
    </source>
</evidence>
<dbReference type="InterPro" id="IPR013766">
    <property type="entry name" value="Thioredoxin_domain"/>
</dbReference>
<dbReference type="RefSeq" id="WP_151666108.1">
    <property type="nucleotide sequence ID" value="NZ_WBVO01000001.1"/>
</dbReference>
<evidence type="ECO:0000256" key="1">
    <source>
        <dbReference type="ARBA" id="ARBA00004196"/>
    </source>
</evidence>
<dbReference type="PROSITE" id="PS51352">
    <property type="entry name" value="THIOREDOXIN_2"/>
    <property type="match status" value="1"/>
</dbReference>
<accession>A0A6N6RLT2</accession>
<proteinExistence type="predicted"/>
<dbReference type="GO" id="GO:0016491">
    <property type="term" value="F:oxidoreductase activity"/>
    <property type="evidence" value="ECO:0007669"/>
    <property type="project" value="InterPro"/>
</dbReference>
<dbReference type="PROSITE" id="PS00194">
    <property type="entry name" value="THIOREDOXIN_1"/>
    <property type="match status" value="1"/>
</dbReference>
<comment type="subcellular location">
    <subcellularLocation>
        <location evidence="1">Cell envelope</location>
    </subcellularLocation>
</comment>
<organism evidence="7 8">
    <name type="scientific">Phaeocystidibacter luteus</name>
    <dbReference type="NCBI Taxonomy" id="911197"/>
    <lineage>
        <taxon>Bacteria</taxon>
        <taxon>Pseudomonadati</taxon>
        <taxon>Bacteroidota</taxon>
        <taxon>Flavobacteriia</taxon>
        <taxon>Flavobacteriales</taxon>
        <taxon>Phaeocystidibacteraceae</taxon>
        <taxon>Phaeocystidibacter</taxon>
    </lineage>
</organism>
<comment type="caution">
    <text evidence="7">The sequence shown here is derived from an EMBL/GenBank/DDBJ whole genome shotgun (WGS) entry which is preliminary data.</text>
</comment>
<dbReference type="EMBL" id="WBVO01000001">
    <property type="protein sequence ID" value="KAB2814530.1"/>
    <property type="molecule type" value="Genomic_DNA"/>
</dbReference>
<gene>
    <name evidence="7" type="ORF">F8C67_01975</name>
</gene>
<evidence type="ECO:0000256" key="2">
    <source>
        <dbReference type="ARBA" id="ARBA00022748"/>
    </source>
</evidence>
<dbReference type="InterPro" id="IPR050553">
    <property type="entry name" value="Thioredoxin_ResA/DsbE_sf"/>
</dbReference>
<evidence type="ECO:0000256" key="5">
    <source>
        <dbReference type="SAM" id="SignalP"/>
    </source>
</evidence>
<dbReference type="GO" id="GO:0017004">
    <property type="term" value="P:cytochrome complex assembly"/>
    <property type="evidence" value="ECO:0007669"/>
    <property type="project" value="UniProtKB-KW"/>
</dbReference>
<dbReference type="PROSITE" id="PS51257">
    <property type="entry name" value="PROKAR_LIPOPROTEIN"/>
    <property type="match status" value="1"/>
</dbReference>
<name>A0A6N6RLT2_9FLAO</name>
<dbReference type="InterPro" id="IPR000866">
    <property type="entry name" value="AhpC/TSA"/>
</dbReference>
<reference evidence="7 8" key="1">
    <citation type="submission" date="2019-09" db="EMBL/GenBank/DDBJ databases">
        <title>Genomes of family Cryomorphaceae.</title>
        <authorList>
            <person name="Bowman J.P."/>
        </authorList>
    </citation>
    <scope>NUCLEOTIDE SEQUENCE [LARGE SCALE GENOMIC DNA]</scope>
    <source>
        <strain evidence="7 8">LMG 25704</strain>
    </source>
</reference>
<sequence>MKKLLYLAPIALIAACSQPSAEETAFHVTLNYPNIEGQTVELQVSTDKGFEKADTETLVNGTVTLDVDSLEYPTLMLINLPDSRERFLVFGKSGNLTINASKEGAQTKHTYADGEFAEALNGYFNEKMNFQMNSQQLNQEFQQASMMGDSIMIVNLSQGFEKMMAQHQRALIDIAKENGAFGAFIALNELHSAEALTLDTIYQNIPVSAGKSPMVSELKQRVEVLKRVRIGEPLVDVAQPDTTGQLMRLSEQLGDSYTLVDFWASWCGPCRAENPNVVKAFELYKDKGFTVVGISLDRGKEEWVKAINDDNLTWAHMSDLQFWDSEPAAKYGVRSIPSNVMLDENGVIVAKDLREQELQDWLAERLN</sequence>
<keyword evidence="5" id="KW-0732">Signal</keyword>
<evidence type="ECO:0000313" key="8">
    <source>
        <dbReference type="Proteomes" id="UP000468650"/>
    </source>
</evidence>
<keyword evidence="4" id="KW-0676">Redox-active center</keyword>
<keyword evidence="2" id="KW-0201">Cytochrome c-type biogenesis</keyword>
<keyword evidence="3" id="KW-1015">Disulfide bond</keyword>
<evidence type="ECO:0000259" key="6">
    <source>
        <dbReference type="PROSITE" id="PS51352"/>
    </source>
</evidence>
<evidence type="ECO:0000313" key="7">
    <source>
        <dbReference type="EMBL" id="KAB2814530.1"/>
    </source>
</evidence>
<dbReference type="OrthoDB" id="1069091at2"/>
<dbReference type="SUPFAM" id="SSF52833">
    <property type="entry name" value="Thioredoxin-like"/>
    <property type="match status" value="1"/>
</dbReference>
<evidence type="ECO:0000256" key="3">
    <source>
        <dbReference type="ARBA" id="ARBA00023157"/>
    </source>
</evidence>
<protein>
    <submittedName>
        <fullName evidence="7">AhpC/TSA family protein</fullName>
    </submittedName>
</protein>